<sequence>MKELSLFLTTIGIVAMLRALLYARVLLNDERTRNLAGWRLLFGLLWLFILGFAGYSLTLFTRSASMIDAVVSSIFCGGGLFTLVSLNVSVKTLQYVGEITRRERHGWLHDSLTNLPNRRLLMERIEHAIDSANLTKRPVAIMMMDLNRFKDVNDTLGHHYGDELLIALAQRLRHMTSLSRMVARMGGDEFGFVLEGFSKKDAMTLGREILALVDKPFVIDGHKLSIGGSIGVTMYPEHGDIAQQLLQNADVAMYAAKRNGGGVTMYAAGINEASLSNLNLIAMLKHPDLRDQLTICYQPKVNLRDGTACGLEALVRWNHPTLGNIPPDQFIPIAERAGVMKEITFAVLHSVLAQLEEWHALGLQVKVAVNLSMRNLSDEGLPDDIAKALASYNIPPDCLILEVTESSMMVNPELANATLTTLSKLGVQCSIDDFGTGFSSLAYLKSLPASEIKIDKSFVTDMTNDESDAIIVHATIVMAHNMGYRVVAEGVENAEILELLQILGCDIAQGFYFSKPIAAEHVAEWIVLHNKSSQNFVSRRLTP</sequence>
<accession>A0A809SFL6</accession>
<reference evidence="5" key="1">
    <citation type="submission" date="2019-11" db="EMBL/GenBank/DDBJ databases">
        <title>Isolation and characterization of a novel species in the genus Sulfuriferula.</title>
        <authorList>
            <person name="Mochizuki J."/>
            <person name="Kojima H."/>
            <person name="Fukui M."/>
        </authorList>
    </citation>
    <scope>NUCLEOTIDE SEQUENCE [LARGE SCALE GENOMIC DNA]</scope>
    <source>
        <strain evidence="5">SGTM</strain>
    </source>
</reference>
<dbReference type="CDD" id="cd01948">
    <property type="entry name" value="EAL"/>
    <property type="match status" value="1"/>
</dbReference>
<evidence type="ECO:0000259" key="3">
    <source>
        <dbReference type="PROSITE" id="PS50887"/>
    </source>
</evidence>
<dbReference type="KEGG" id="sniv:SFSGTM_30850"/>
<evidence type="ECO:0000259" key="2">
    <source>
        <dbReference type="PROSITE" id="PS50883"/>
    </source>
</evidence>
<dbReference type="AlphaFoldDB" id="A0A809SFL6"/>
<keyword evidence="5" id="KW-1185">Reference proteome</keyword>
<dbReference type="SUPFAM" id="SSF141868">
    <property type="entry name" value="EAL domain-like"/>
    <property type="match status" value="1"/>
</dbReference>
<dbReference type="NCBIfam" id="TIGR00254">
    <property type="entry name" value="GGDEF"/>
    <property type="match status" value="1"/>
</dbReference>
<dbReference type="InterPro" id="IPR029787">
    <property type="entry name" value="Nucleotide_cyclase"/>
</dbReference>
<keyword evidence="1" id="KW-0472">Membrane</keyword>
<dbReference type="SMART" id="SM00052">
    <property type="entry name" value="EAL"/>
    <property type="match status" value="1"/>
</dbReference>
<dbReference type="PROSITE" id="PS50883">
    <property type="entry name" value="EAL"/>
    <property type="match status" value="1"/>
</dbReference>
<dbReference type="SUPFAM" id="SSF55073">
    <property type="entry name" value="Nucleotide cyclase"/>
    <property type="match status" value="1"/>
</dbReference>
<proteinExistence type="predicted"/>
<organism evidence="4 5">
    <name type="scientific">Sulfuriferula nivalis</name>
    <dbReference type="NCBI Taxonomy" id="2675298"/>
    <lineage>
        <taxon>Bacteria</taxon>
        <taxon>Pseudomonadati</taxon>
        <taxon>Pseudomonadota</taxon>
        <taxon>Betaproteobacteria</taxon>
        <taxon>Nitrosomonadales</taxon>
        <taxon>Sulfuricellaceae</taxon>
        <taxon>Sulfuriferula</taxon>
    </lineage>
</organism>
<keyword evidence="1" id="KW-1133">Transmembrane helix</keyword>
<dbReference type="PANTHER" id="PTHR44757">
    <property type="entry name" value="DIGUANYLATE CYCLASE DGCP"/>
    <property type="match status" value="1"/>
</dbReference>
<dbReference type="InterPro" id="IPR052155">
    <property type="entry name" value="Biofilm_reg_signaling"/>
</dbReference>
<dbReference type="PANTHER" id="PTHR44757:SF2">
    <property type="entry name" value="BIOFILM ARCHITECTURE MAINTENANCE PROTEIN MBAA"/>
    <property type="match status" value="1"/>
</dbReference>
<feature type="domain" description="EAL" evidence="2">
    <location>
        <begin position="277"/>
        <end position="530"/>
    </location>
</feature>
<dbReference type="InterPro" id="IPR000160">
    <property type="entry name" value="GGDEF_dom"/>
</dbReference>
<dbReference type="Proteomes" id="UP000463939">
    <property type="component" value="Chromosome"/>
</dbReference>
<dbReference type="Pfam" id="PF00990">
    <property type="entry name" value="GGDEF"/>
    <property type="match status" value="1"/>
</dbReference>
<dbReference type="InterPro" id="IPR035919">
    <property type="entry name" value="EAL_sf"/>
</dbReference>
<feature type="transmembrane region" description="Helical" evidence="1">
    <location>
        <begin position="39"/>
        <end position="60"/>
    </location>
</feature>
<evidence type="ECO:0000313" key="5">
    <source>
        <dbReference type="Proteomes" id="UP000463939"/>
    </source>
</evidence>
<dbReference type="SMART" id="SM00267">
    <property type="entry name" value="GGDEF"/>
    <property type="match status" value="1"/>
</dbReference>
<gene>
    <name evidence="4" type="ORF">SFSGTM_30850</name>
</gene>
<evidence type="ECO:0008006" key="6">
    <source>
        <dbReference type="Google" id="ProtNLM"/>
    </source>
</evidence>
<evidence type="ECO:0000256" key="1">
    <source>
        <dbReference type="SAM" id="Phobius"/>
    </source>
</evidence>
<dbReference type="InterPro" id="IPR001633">
    <property type="entry name" value="EAL_dom"/>
</dbReference>
<dbReference type="EMBL" id="AP021881">
    <property type="protein sequence ID" value="BBP02377.1"/>
    <property type="molecule type" value="Genomic_DNA"/>
</dbReference>
<dbReference type="Gene3D" id="3.30.70.270">
    <property type="match status" value="1"/>
</dbReference>
<name>A0A809SFL6_9PROT</name>
<evidence type="ECO:0000313" key="4">
    <source>
        <dbReference type="EMBL" id="BBP02377.1"/>
    </source>
</evidence>
<dbReference type="InterPro" id="IPR043128">
    <property type="entry name" value="Rev_trsase/Diguanyl_cyclase"/>
</dbReference>
<feature type="domain" description="GGDEF" evidence="3">
    <location>
        <begin position="137"/>
        <end position="269"/>
    </location>
</feature>
<keyword evidence="1" id="KW-0812">Transmembrane</keyword>
<dbReference type="CDD" id="cd01949">
    <property type="entry name" value="GGDEF"/>
    <property type="match status" value="1"/>
</dbReference>
<dbReference type="Gene3D" id="3.20.20.450">
    <property type="entry name" value="EAL domain"/>
    <property type="match status" value="1"/>
</dbReference>
<dbReference type="RefSeq" id="WP_162086017.1">
    <property type="nucleotide sequence ID" value="NZ_AP021881.1"/>
</dbReference>
<dbReference type="Pfam" id="PF00563">
    <property type="entry name" value="EAL"/>
    <property type="match status" value="1"/>
</dbReference>
<protein>
    <recommendedName>
        <fullName evidence="6">Diguanylate cyclase/phosphodiesterase</fullName>
    </recommendedName>
</protein>
<dbReference type="PROSITE" id="PS50887">
    <property type="entry name" value="GGDEF"/>
    <property type="match status" value="1"/>
</dbReference>